<keyword evidence="3" id="KW-1185">Reference proteome</keyword>
<evidence type="ECO:0000256" key="1">
    <source>
        <dbReference type="SAM" id="Phobius"/>
    </source>
</evidence>
<organism evidence="2 3">
    <name type="scientific">Caenorhabditis auriculariae</name>
    <dbReference type="NCBI Taxonomy" id="2777116"/>
    <lineage>
        <taxon>Eukaryota</taxon>
        <taxon>Metazoa</taxon>
        <taxon>Ecdysozoa</taxon>
        <taxon>Nematoda</taxon>
        <taxon>Chromadorea</taxon>
        <taxon>Rhabditida</taxon>
        <taxon>Rhabditina</taxon>
        <taxon>Rhabditomorpha</taxon>
        <taxon>Rhabditoidea</taxon>
        <taxon>Rhabditidae</taxon>
        <taxon>Peloderinae</taxon>
        <taxon>Caenorhabditis</taxon>
    </lineage>
</organism>
<feature type="transmembrane region" description="Helical" evidence="1">
    <location>
        <begin position="24"/>
        <end position="44"/>
    </location>
</feature>
<dbReference type="EMBL" id="CAJGYM010000075">
    <property type="protein sequence ID" value="CAD6196581.1"/>
    <property type="molecule type" value="Genomic_DNA"/>
</dbReference>
<reference evidence="2" key="1">
    <citation type="submission" date="2020-10" db="EMBL/GenBank/DDBJ databases">
        <authorList>
            <person name="Kikuchi T."/>
        </authorList>
    </citation>
    <scope>NUCLEOTIDE SEQUENCE</scope>
    <source>
        <strain evidence="2">NKZ352</strain>
    </source>
</reference>
<keyword evidence="1" id="KW-0472">Membrane</keyword>
<sequence>MEESPSNERAVENPRKTEDVIDCILLLLALVAIVFALIGIYVNLRHSRDDFISKCIDSRYHQIADQCKNVSNSRPRCDLTAEEDVQLLKELQECCRSIKICPPRSFEKYCCEKEPCSLECKDPMPANGKSVVVPAIRKLVLGTYESTGKRVFRAELMRKVQKRLIYKLDRAINSKRIDEVLKIMAHSVLIVYNGQVVEKPKKDVRIHGFETVGRAENLLFVFFFKGFMCSQLDYCSEFSLTYKWNPKKKNFFIIEFKNNETTVQPDIHDYPYTNKLIRTK</sequence>
<protein>
    <submittedName>
        <fullName evidence="2">Uncharacterized protein</fullName>
    </submittedName>
</protein>
<accession>A0A8S1HIX5</accession>
<gene>
    <name evidence="2" type="ORF">CAUJ_LOCUS12495</name>
</gene>
<comment type="caution">
    <text evidence="2">The sequence shown here is derived from an EMBL/GenBank/DDBJ whole genome shotgun (WGS) entry which is preliminary data.</text>
</comment>
<dbReference type="Proteomes" id="UP000835052">
    <property type="component" value="Unassembled WGS sequence"/>
</dbReference>
<keyword evidence="1" id="KW-1133">Transmembrane helix</keyword>
<evidence type="ECO:0000313" key="3">
    <source>
        <dbReference type="Proteomes" id="UP000835052"/>
    </source>
</evidence>
<proteinExistence type="predicted"/>
<dbReference type="AlphaFoldDB" id="A0A8S1HIX5"/>
<keyword evidence="1" id="KW-0812">Transmembrane</keyword>
<name>A0A8S1HIX5_9PELO</name>
<evidence type="ECO:0000313" key="2">
    <source>
        <dbReference type="EMBL" id="CAD6196581.1"/>
    </source>
</evidence>